<evidence type="ECO:0008006" key="4">
    <source>
        <dbReference type="Google" id="ProtNLM"/>
    </source>
</evidence>
<dbReference type="AlphaFoldDB" id="A0A447IQI7"/>
<name>A0A447IQI7_9RHOB</name>
<dbReference type="Proteomes" id="UP000270743">
    <property type="component" value="Unassembled WGS sequence"/>
</dbReference>
<feature type="compositionally biased region" description="Basic and acidic residues" evidence="1">
    <location>
        <begin position="52"/>
        <end position="62"/>
    </location>
</feature>
<dbReference type="Pfam" id="PF12244">
    <property type="entry name" value="DUF3606"/>
    <property type="match status" value="1"/>
</dbReference>
<gene>
    <name evidence="2" type="ORF">PARHAE_02984</name>
</gene>
<evidence type="ECO:0000313" key="3">
    <source>
        <dbReference type="Proteomes" id="UP000270743"/>
    </source>
</evidence>
<accession>A0A447IQI7</accession>
<dbReference type="OrthoDB" id="7908013at2"/>
<reference evidence="2 3" key="1">
    <citation type="submission" date="2018-12" db="EMBL/GenBank/DDBJ databases">
        <authorList>
            <person name="Criscuolo A."/>
        </authorList>
    </citation>
    <scope>NUCLEOTIDE SEQUENCE [LARGE SCALE GENOMIC DNA]</scope>
    <source>
        <strain evidence="2">ACIP1116241</strain>
    </source>
</reference>
<evidence type="ECO:0000256" key="1">
    <source>
        <dbReference type="SAM" id="MobiDB-lite"/>
    </source>
</evidence>
<protein>
    <recommendedName>
        <fullName evidence="4">DUF3606 domain-containing protein</fullName>
    </recommendedName>
</protein>
<feature type="region of interest" description="Disordered" evidence="1">
    <location>
        <begin position="1"/>
        <end position="62"/>
    </location>
</feature>
<proteinExistence type="predicted"/>
<keyword evidence="3" id="KW-1185">Reference proteome</keyword>
<dbReference type="InterPro" id="IPR022037">
    <property type="entry name" value="DUF3606"/>
</dbReference>
<dbReference type="EMBL" id="UZWE01000042">
    <property type="protein sequence ID" value="VDS09777.1"/>
    <property type="molecule type" value="Genomic_DNA"/>
</dbReference>
<evidence type="ECO:0000313" key="2">
    <source>
        <dbReference type="EMBL" id="VDS09777.1"/>
    </source>
</evidence>
<feature type="compositionally biased region" description="Basic and acidic residues" evidence="1">
    <location>
        <begin position="1"/>
        <end position="44"/>
    </location>
</feature>
<sequence length="62" mass="7109">MATERKDHGRAQDRRKVAGGQDHEVRYEADKMDVSKDKVREAIKSEGNSRAQVERKLKDQLG</sequence>
<organism evidence="2 3">
    <name type="scientific">Paracoccus haematequi</name>
    <dbReference type="NCBI Taxonomy" id="2491866"/>
    <lineage>
        <taxon>Bacteria</taxon>
        <taxon>Pseudomonadati</taxon>
        <taxon>Pseudomonadota</taxon>
        <taxon>Alphaproteobacteria</taxon>
        <taxon>Rhodobacterales</taxon>
        <taxon>Paracoccaceae</taxon>
        <taxon>Paracoccus</taxon>
    </lineage>
</organism>
<dbReference type="RefSeq" id="WP_126155396.1">
    <property type="nucleotide sequence ID" value="NZ_UZWE01000042.1"/>
</dbReference>